<dbReference type="PANTHER" id="PTHR33121">
    <property type="entry name" value="CYCLIC DI-GMP PHOSPHODIESTERASE PDEF"/>
    <property type="match status" value="1"/>
</dbReference>
<dbReference type="InterPro" id="IPR001633">
    <property type="entry name" value="EAL_dom"/>
</dbReference>
<dbReference type="GO" id="GO:0071111">
    <property type="term" value="F:cyclic-guanylate-specific phosphodiesterase activity"/>
    <property type="evidence" value="ECO:0007669"/>
    <property type="project" value="InterPro"/>
</dbReference>
<keyword evidence="4" id="KW-1185">Reference proteome</keyword>
<sequence length="244" mass="28216">MFGSVRRRRKTPRLGDSFGNWMKSPWAPSGPDACDYRFLALQPIFNRRRKIFGYEALSRSGWDNRFTGDSDAATKMMVGDWMFHGLDELTGGHRTFLNCTRDALVRGLLTRLPPSTVLELLETVEPDKEVLAACRRMKALGYQIALDDFQHCEKMEGLLALADYVKVDFRLSDKEERREIIRRLKSNATMLVAEKIETNEEFEMALEEGFRLFQGYYLARPKIFSKRKISTHGVNHLRRLAARS</sequence>
<dbReference type="SUPFAM" id="SSF141868">
    <property type="entry name" value="EAL domain-like"/>
    <property type="match status" value="1"/>
</dbReference>
<dbReference type="EMBL" id="SHKW01000001">
    <property type="protein sequence ID" value="RZU42483.1"/>
    <property type="molecule type" value="Genomic_DNA"/>
</dbReference>
<dbReference type="PANTHER" id="PTHR33121:SF76">
    <property type="entry name" value="SIGNALING PROTEIN"/>
    <property type="match status" value="1"/>
</dbReference>
<evidence type="ECO:0000259" key="1">
    <source>
        <dbReference type="SMART" id="SM00052"/>
    </source>
</evidence>
<dbReference type="SMART" id="SM00052">
    <property type="entry name" value="EAL"/>
    <property type="match status" value="1"/>
</dbReference>
<reference evidence="3 4" key="1">
    <citation type="submission" date="2019-02" db="EMBL/GenBank/DDBJ databases">
        <title>Genomic Encyclopedia of Archaeal and Bacterial Type Strains, Phase II (KMG-II): from individual species to whole genera.</title>
        <authorList>
            <person name="Goeker M."/>
        </authorList>
    </citation>
    <scope>NUCLEOTIDE SEQUENCE [LARGE SCALE GENOMIC DNA]</scope>
    <source>
        <strain evidence="3 4">DSM 18101</strain>
    </source>
</reference>
<dbReference type="EMBL" id="SHKW01000001">
    <property type="protein sequence ID" value="RZU43199.1"/>
    <property type="molecule type" value="Genomic_DNA"/>
</dbReference>
<comment type="caution">
    <text evidence="3">The sequence shown here is derived from an EMBL/GenBank/DDBJ whole genome shotgun (WGS) entry which is preliminary data.</text>
</comment>
<protein>
    <submittedName>
        <fullName evidence="3">EAL domain-containing protein</fullName>
    </submittedName>
</protein>
<dbReference type="AlphaFoldDB" id="A0A4Q7Z135"/>
<dbReference type="Proteomes" id="UP000292958">
    <property type="component" value="Unassembled WGS sequence"/>
</dbReference>
<dbReference type="Pfam" id="PF00563">
    <property type="entry name" value="EAL"/>
    <property type="match status" value="1"/>
</dbReference>
<evidence type="ECO:0000313" key="2">
    <source>
        <dbReference type="EMBL" id="RZU42483.1"/>
    </source>
</evidence>
<proteinExistence type="predicted"/>
<accession>A0A4Q7Z135</accession>
<dbReference type="InterPro" id="IPR035919">
    <property type="entry name" value="EAL_sf"/>
</dbReference>
<feature type="domain" description="EAL" evidence="1">
    <location>
        <begin position="6"/>
        <end position="226"/>
    </location>
</feature>
<gene>
    <name evidence="2" type="ORF">BDD14_4073</name>
    <name evidence="3" type="ORF">BDD14_4832</name>
</gene>
<evidence type="ECO:0000313" key="4">
    <source>
        <dbReference type="Proteomes" id="UP000292958"/>
    </source>
</evidence>
<name>A0A4Q7Z135_9BACT</name>
<dbReference type="Gene3D" id="3.20.20.450">
    <property type="entry name" value="EAL domain"/>
    <property type="match status" value="1"/>
</dbReference>
<organism evidence="3 4">
    <name type="scientific">Edaphobacter modestus</name>
    <dbReference type="NCBI Taxonomy" id="388466"/>
    <lineage>
        <taxon>Bacteria</taxon>
        <taxon>Pseudomonadati</taxon>
        <taxon>Acidobacteriota</taxon>
        <taxon>Terriglobia</taxon>
        <taxon>Terriglobales</taxon>
        <taxon>Acidobacteriaceae</taxon>
        <taxon>Edaphobacter</taxon>
    </lineage>
</organism>
<evidence type="ECO:0000313" key="3">
    <source>
        <dbReference type="EMBL" id="RZU43199.1"/>
    </source>
</evidence>
<dbReference type="InterPro" id="IPR050706">
    <property type="entry name" value="Cyclic-di-GMP_PDE-like"/>
</dbReference>